<evidence type="ECO:0000256" key="1">
    <source>
        <dbReference type="SAM" id="SignalP"/>
    </source>
</evidence>
<protein>
    <submittedName>
        <fullName evidence="3">DUF4124 domain-containing protein</fullName>
    </submittedName>
</protein>
<dbReference type="Proteomes" id="UP001326110">
    <property type="component" value="Chromosome"/>
</dbReference>
<keyword evidence="4" id="KW-1185">Reference proteome</keyword>
<evidence type="ECO:0000313" key="3">
    <source>
        <dbReference type="EMBL" id="WQH07062.1"/>
    </source>
</evidence>
<reference evidence="3 4" key="1">
    <citation type="submission" date="2023-11" db="EMBL/GenBank/DDBJ databases">
        <title>MicrobeMod: A computational toolkit for identifying prokaryotic methylation and restriction-modification with nanopore sequencing.</title>
        <authorList>
            <person name="Crits-Christoph A."/>
            <person name="Kang S.C."/>
            <person name="Lee H."/>
            <person name="Ostrov N."/>
        </authorList>
    </citation>
    <scope>NUCLEOTIDE SEQUENCE [LARGE SCALE GENOMIC DNA]</scope>
    <source>
        <strain evidence="3 4">ATCC 25935</strain>
    </source>
</reference>
<dbReference type="Pfam" id="PF13511">
    <property type="entry name" value="DUF4124"/>
    <property type="match status" value="1"/>
</dbReference>
<evidence type="ECO:0000313" key="4">
    <source>
        <dbReference type="Proteomes" id="UP001326110"/>
    </source>
</evidence>
<accession>A0ABZ0Y4T4</accession>
<feature type="domain" description="DUF4124" evidence="2">
    <location>
        <begin position="18"/>
        <end position="55"/>
    </location>
</feature>
<organism evidence="3 4">
    <name type="scientific">Duganella zoogloeoides</name>
    <dbReference type="NCBI Taxonomy" id="75659"/>
    <lineage>
        <taxon>Bacteria</taxon>
        <taxon>Pseudomonadati</taxon>
        <taxon>Pseudomonadota</taxon>
        <taxon>Betaproteobacteria</taxon>
        <taxon>Burkholderiales</taxon>
        <taxon>Oxalobacteraceae</taxon>
        <taxon>Telluria group</taxon>
        <taxon>Duganella</taxon>
    </lineage>
</organism>
<dbReference type="RefSeq" id="WP_026637148.1">
    <property type="nucleotide sequence ID" value="NZ_CP140152.1"/>
</dbReference>
<feature type="chain" id="PRO_5047235581" evidence="1">
    <location>
        <begin position="30"/>
        <end position="141"/>
    </location>
</feature>
<keyword evidence="1" id="KW-0732">Signal</keyword>
<proteinExistence type="predicted"/>
<name>A0ABZ0Y4T4_9BURK</name>
<feature type="signal peptide" evidence="1">
    <location>
        <begin position="1"/>
        <end position="29"/>
    </location>
</feature>
<dbReference type="InterPro" id="IPR025392">
    <property type="entry name" value="DUF4124"/>
</dbReference>
<sequence length="141" mass="14751">MNTIHPITGATAAFLLCAALAAVAGSAQAQVNRCVDAEGRVTLTDEPCARNSRAVNDDVSDNGATGLIVTTGAQSAHLTDDVAATQSAAISTGLTRSRWADLPRPLVRNAAGTDVVTLQTARTTMLMRDDMRRQSRTVATR</sequence>
<evidence type="ECO:0000259" key="2">
    <source>
        <dbReference type="Pfam" id="PF13511"/>
    </source>
</evidence>
<dbReference type="EMBL" id="CP140152">
    <property type="protein sequence ID" value="WQH07062.1"/>
    <property type="molecule type" value="Genomic_DNA"/>
</dbReference>
<gene>
    <name evidence="3" type="ORF">SR858_12235</name>
</gene>